<dbReference type="PANTHER" id="PTHR33204">
    <property type="entry name" value="TRANSCRIPTIONAL REGULATOR, MARR FAMILY"/>
    <property type="match status" value="1"/>
</dbReference>
<reference evidence="5 6" key="1">
    <citation type="submission" date="2018-06" db="EMBL/GenBank/DDBJ databases">
        <authorList>
            <person name="Feng T."/>
            <person name="Jeon C.O."/>
        </authorList>
    </citation>
    <scope>NUCLEOTIDE SEQUENCE [LARGE SCALE GENOMIC DNA]</scope>
    <source>
        <strain evidence="5 6">S23</strain>
    </source>
</reference>
<dbReference type="AlphaFoldDB" id="A0A370P295"/>
<feature type="domain" description="HTH hxlR-type" evidence="4">
    <location>
        <begin position="17"/>
        <end position="116"/>
    </location>
</feature>
<evidence type="ECO:0000256" key="1">
    <source>
        <dbReference type="ARBA" id="ARBA00023015"/>
    </source>
</evidence>
<dbReference type="Pfam" id="PF01638">
    <property type="entry name" value="HxlR"/>
    <property type="match status" value="1"/>
</dbReference>
<keyword evidence="2" id="KW-0238">DNA-binding</keyword>
<evidence type="ECO:0000256" key="3">
    <source>
        <dbReference type="ARBA" id="ARBA00023163"/>
    </source>
</evidence>
<name>A0A370P295_9BURK</name>
<organism evidence="5 6">
    <name type="scientific">Cupriavidus lacunae</name>
    <dbReference type="NCBI Taxonomy" id="2666307"/>
    <lineage>
        <taxon>Bacteria</taxon>
        <taxon>Pseudomonadati</taxon>
        <taxon>Pseudomonadota</taxon>
        <taxon>Betaproteobacteria</taxon>
        <taxon>Burkholderiales</taxon>
        <taxon>Burkholderiaceae</taxon>
        <taxon>Cupriavidus</taxon>
    </lineage>
</organism>
<keyword evidence="6" id="KW-1185">Reference proteome</keyword>
<keyword evidence="1" id="KW-0805">Transcription regulation</keyword>
<evidence type="ECO:0000259" key="4">
    <source>
        <dbReference type="PROSITE" id="PS51118"/>
    </source>
</evidence>
<proteinExistence type="predicted"/>
<dbReference type="InterPro" id="IPR036388">
    <property type="entry name" value="WH-like_DNA-bd_sf"/>
</dbReference>
<dbReference type="Gene3D" id="1.10.10.10">
    <property type="entry name" value="Winged helix-like DNA-binding domain superfamily/Winged helix DNA-binding domain"/>
    <property type="match status" value="1"/>
</dbReference>
<dbReference type="SUPFAM" id="SSF46785">
    <property type="entry name" value="Winged helix' DNA-binding domain"/>
    <property type="match status" value="1"/>
</dbReference>
<dbReference type="EMBL" id="QKWJ01000002">
    <property type="protein sequence ID" value="RDK11973.1"/>
    <property type="molecule type" value="Genomic_DNA"/>
</dbReference>
<dbReference type="InterPro" id="IPR002577">
    <property type="entry name" value="HTH_HxlR"/>
</dbReference>
<comment type="caution">
    <text evidence="5">The sequence shown here is derived from an EMBL/GenBank/DDBJ whole genome shotgun (WGS) entry which is preliminary data.</text>
</comment>
<evidence type="ECO:0000313" key="6">
    <source>
        <dbReference type="Proteomes" id="UP000255165"/>
    </source>
</evidence>
<accession>A0A370P295</accession>
<dbReference type="PROSITE" id="PS51118">
    <property type="entry name" value="HTH_HXLR"/>
    <property type="match status" value="1"/>
</dbReference>
<dbReference type="GO" id="GO:0003677">
    <property type="term" value="F:DNA binding"/>
    <property type="evidence" value="ECO:0007669"/>
    <property type="project" value="UniProtKB-KW"/>
</dbReference>
<keyword evidence="3" id="KW-0804">Transcription</keyword>
<protein>
    <recommendedName>
        <fullName evidence="4">HTH hxlR-type domain-containing protein</fullName>
    </recommendedName>
</protein>
<dbReference type="PANTHER" id="PTHR33204:SF18">
    <property type="entry name" value="TRANSCRIPTIONAL REGULATORY PROTEIN"/>
    <property type="match status" value="1"/>
</dbReference>
<evidence type="ECO:0000256" key="2">
    <source>
        <dbReference type="ARBA" id="ARBA00023125"/>
    </source>
</evidence>
<dbReference type="InterPro" id="IPR036390">
    <property type="entry name" value="WH_DNA-bd_sf"/>
</dbReference>
<gene>
    <name evidence="5" type="ORF">DN412_03255</name>
</gene>
<sequence length="133" mass="14487">MENHSSPHAPDVRLAASSRHAIVRATLVLGERWSILIVREAFNGSTRFDEFARSLGIAPNILSARLKSLVARGVLTRKCITCGCRPAYLLTDRGRALQPTLAALESWADIWLPMDQGAAAPSCTELKAPNDHV</sequence>
<evidence type="ECO:0000313" key="5">
    <source>
        <dbReference type="EMBL" id="RDK11973.1"/>
    </source>
</evidence>
<dbReference type="Proteomes" id="UP000255165">
    <property type="component" value="Unassembled WGS sequence"/>
</dbReference>